<dbReference type="AlphaFoldDB" id="A0A495JET8"/>
<sequence>MVDNPELKPLEPLVGRWQTSGRTIPGPSDPGVTISGTDVYEWLGGGFLVHHADVLLGESRVRVIELIGDHDPADGTYAMRSFDADGAFTTMRAKVDEDGVWTFANESIRTTLTIGEGGERMAARWERLDDGSDWCHWMDLSFTRLPDGR</sequence>
<comment type="caution">
    <text evidence="1">The sequence shown here is derived from an EMBL/GenBank/DDBJ whole genome shotgun (WGS) entry which is preliminary data.</text>
</comment>
<dbReference type="Proteomes" id="UP000277671">
    <property type="component" value="Unassembled WGS sequence"/>
</dbReference>
<organism evidence="1 2">
    <name type="scientific">Micromonospora pisi</name>
    <dbReference type="NCBI Taxonomy" id="589240"/>
    <lineage>
        <taxon>Bacteria</taxon>
        <taxon>Bacillati</taxon>
        <taxon>Actinomycetota</taxon>
        <taxon>Actinomycetes</taxon>
        <taxon>Micromonosporales</taxon>
        <taxon>Micromonosporaceae</taxon>
        <taxon>Micromonospora</taxon>
    </lineage>
</organism>
<proteinExistence type="predicted"/>
<name>A0A495JET8_9ACTN</name>
<reference evidence="1 2" key="1">
    <citation type="submission" date="2018-10" db="EMBL/GenBank/DDBJ databases">
        <title>Sequencing the genomes of 1000 actinobacteria strains.</title>
        <authorList>
            <person name="Klenk H.-P."/>
        </authorList>
    </citation>
    <scope>NUCLEOTIDE SEQUENCE [LARGE SCALE GENOMIC DNA]</scope>
    <source>
        <strain evidence="1 2">DSM 45175</strain>
    </source>
</reference>
<keyword evidence="2" id="KW-1185">Reference proteome</keyword>
<gene>
    <name evidence="1" type="ORF">BDK92_1151</name>
</gene>
<dbReference type="EMBL" id="RBKT01000001">
    <property type="protein sequence ID" value="RKR86882.1"/>
    <property type="molecule type" value="Genomic_DNA"/>
</dbReference>
<evidence type="ECO:0000313" key="1">
    <source>
        <dbReference type="EMBL" id="RKR86882.1"/>
    </source>
</evidence>
<protein>
    <submittedName>
        <fullName evidence="1">Uncharacterized protein DUF1579</fullName>
    </submittedName>
</protein>
<accession>A0A495JET8</accession>
<evidence type="ECO:0000313" key="2">
    <source>
        <dbReference type="Proteomes" id="UP000277671"/>
    </source>
</evidence>